<dbReference type="GO" id="GO:0035861">
    <property type="term" value="C:site of double-strand break"/>
    <property type="evidence" value="ECO:0007669"/>
    <property type="project" value="TreeGrafter"/>
</dbReference>
<protein>
    <recommendedName>
        <fullName evidence="1">Cyclin N-terminal domain-containing protein</fullName>
    </recommendedName>
</protein>
<gene>
    <name evidence="2" type="ORF">MCOR_9285</name>
</gene>
<dbReference type="InterPro" id="IPR006671">
    <property type="entry name" value="Cyclin_N"/>
</dbReference>
<dbReference type="InterPro" id="IPR036915">
    <property type="entry name" value="Cyclin-like_sf"/>
</dbReference>
<dbReference type="CDD" id="cd20541">
    <property type="entry name" value="CYCLIN_CNTD1"/>
    <property type="match status" value="1"/>
</dbReference>
<reference evidence="2 3" key="1">
    <citation type="submission" date="2020-06" db="EMBL/GenBank/DDBJ databases">
        <authorList>
            <person name="Li R."/>
            <person name="Bekaert M."/>
        </authorList>
    </citation>
    <scope>NUCLEOTIDE SEQUENCE [LARGE SCALE GENOMIC DNA]</scope>
    <source>
        <strain evidence="3">wild</strain>
    </source>
</reference>
<name>A0A6J8AMM8_MYTCO</name>
<dbReference type="AlphaFoldDB" id="A0A6J8AMM8"/>
<keyword evidence="3" id="KW-1185">Reference proteome</keyword>
<sequence length="314" mass="35908">MDKIFGTPTEPLFNEKSNGISPDILQEWLTTLAVLNSKHVDVSLKHENCLLLFQGLFKAGKSAEFVFLTCERLKLSADAKYCAVELFDRFMLKHVNDLYSHVLKTNSKKQKKDWNLILDRIKNQVTLRLVSCCQIASKLTSHYKVVTASKARRFLNEGGHRYTQESILQSELRILKTLDFQVTTPSTLVYIETILEILGYNEPDTEIKVYYEISLKVLEIVYLKFSDIYNSLFQIIVQHQTFSQDEVRSLCQVKSDKLLLAVSVIAAAVYVTGFKSDKIIECLHLITKIPLEDIVDFATIIIQIIIPNEPLPES</sequence>
<dbReference type="Proteomes" id="UP000507470">
    <property type="component" value="Unassembled WGS sequence"/>
</dbReference>
<feature type="domain" description="Cyclin N-terminal" evidence="1">
    <location>
        <begin position="64"/>
        <end position="182"/>
    </location>
</feature>
<dbReference type="Pfam" id="PF00134">
    <property type="entry name" value="Cyclin_N"/>
    <property type="match status" value="1"/>
</dbReference>
<dbReference type="Gene3D" id="1.10.472.10">
    <property type="entry name" value="Cyclin-like"/>
    <property type="match status" value="1"/>
</dbReference>
<organism evidence="2 3">
    <name type="scientific">Mytilus coruscus</name>
    <name type="common">Sea mussel</name>
    <dbReference type="NCBI Taxonomy" id="42192"/>
    <lineage>
        <taxon>Eukaryota</taxon>
        <taxon>Metazoa</taxon>
        <taxon>Spiralia</taxon>
        <taxon>Lophotrochozoa</taxon>
        <taxon>Mollusca</taxon>
        <taxon>Bivalvia</taxon>
        <taxon>Autobranchia</taxon>
        <taxon>Pteriomorphia</taxon>
        <taxon>Mytilida</taxon>
        <taxon>Mytiloidea</taxon>
        <taxon>Mytilidae</taxon>
        <taxon>Mytilinae</taxon>
        <taxon>Mytilus</taxon>
    </lineage>
</organism>
<dbReference type="PANTHER" id="PTHR21615:SF2">
    <property type="entry name" value="CYCLIN N-TERMINAL DOMAIN-CONTAINING PROTEIN 1"/>
    <property type="match status" value="1"/>
</dbReference>
<evidence type="ECO:0000313" key="3">
    <source>
        <dbReference type="Proteomes" id="UP000507470"/>
    </source>
</evidence>
<proteinExistence type="predicted"/>
<evidence type="ECO:0000313" key="2">
    <source>
        <dbReference type="EMBL" id="CAC5370444.1"/>
    </source>
</evidence>
<dbReference type="EMBL" id="CACVKT020001699">
    <property type="protein sequence ID" value="CAC5370444.1"/>
    <property type="molecule type" value="Genomic_DNA"/>
</dbReference>
<dbReference type="OrthoDB" id="9983043at2759"/>
<dbReference type="SUPFAM" id="SSF47954">
    <property type="entry name" value="Cyclin-like"/>
    <property type="match status" value="1"/>
</dbReference>
<evidence type="ECO:0000259" key="1">
    <source>
        <dbReference type="Pfam" id="PF00134"/>
    </source>
</evidence>
<dbReference type="GO" id="GO:0007131">
    <property type="term" value="P:reciprocal meiotic recombination"/>
    <property type="evidence" value="ECO:0007669"/>
    <property type="project" value="TreeGrafter"/>
</dbReference>
<dbReference type="PANTHER" id="PTHR21615">
    <property type="entry name" value="CYCLIN N-TERMINAL DOMAIN-CONTAINING PROTEIN 1"/>
    <property type="match status" value="1"/>
</dbReference>
<accession>A0A6J8AMM8</accession>